<reference evidence="1 2" key="1">
    <citation type="submission" date="2020-01" db="EMBL/GenBank/DDBJ databases">
        <title>Genome sequence of a 1,3-propanediol producer, Clostridium butyricum S3.</title>
        <authorList>
            <person name="Zhou J."/>
        </authorList>
    </citation>
    <scope>NUCLEOTIDE SEQUENCE [LARGE SCALE GENOMIC DNA]</scope>
    <source>
        <strain evidence="1 2">S3</strain>
    </source>
</reference>
<gene>
    <name evidence="1" type="ORF">GND98_009295</name>
</gene>
<evidence type="ECO:0000313" key="2">
    <source>
        <dbReference type="Proteomes" id="UP000474042"/>
    </source>
</evidence>
<dbReference type="AlphaFoldDB" id="A0A6L9ENY0"/>
<organism evidence="1 2">
    <name type="scientific">Clostridium butyricum</name>
    <dbReference type="NCBI Taxonomy" id="1492"/>
    <lineage>
        <taxon>Bacteria</taxon>
        <taxon>Bacillati</taxon>
        <taxon>Bacillota</taxon>
        <taxon>Clostridia</taxon>
        <taxon>Eubacteriales</taxon>
        <taxon>Clostridiaceae</taxon>
        <taxon>Clostridium</taxon>
    </lineage>
</organism>
<sequence>MNNNELKMEVILISKYCDIIIKILAVHKNLSVNKTLFFAYILNKRSFNFGDIYSSNTSVNTLLKCISQIAGNYNDYCKSIEFIIKAIHLLIVNKILLLNGIELIYGNESEDNLGYNNKFIENAINESQGLSDRQFLKEVINNV</sequence>
<evidence type="ECO:0000313" key="1">
    <source>
        <dbReference type="EMBL" id="NAS18061.1"/>
    </source>
</evidence>
<comment type="caution">
    <text evidence="1">The sequence shown here is derived from an EMBL/GenBank/DDBJ whole genome shotgun (WGS) entry which is preliminary data.</text>
</comment>
<accession>A0A6L9ENY0</accession>
<name>A0A6L9ENY0_CLOBU</name>
<dbReference type="Proteomes" id="UP000474042">
    <property type="component" value="Unassembled WGS sequence"/>
</dbReference>
<dbReference type="EMBL" id="WOFV02000024">
    <property type="protein sequence ID" value="NAS18061.1"/>
    <property type="molecule type" value="Genomic_DNA"/>
</dbReference>
<proteinExistence type="predicted"/>
<protein>
    <submittedName>
        <fullName evidence="1">Uncharacterized protein</fullName>
    </submittedName>
</protein>